<protein>
    <submittedName>
        <fullName evidence="2">Alpha-methylacyl-CoA racemase</fullName>
    </submittedName>
</protein>
<accession>A0A1G4X0D5</accession>
<feature type="compositionally biased region" description="Basic and acidic residues" evidence="1">
    <location>
        <begin position="1"/>
        <end position="18"/>
    </location>
</feature>
<dbReference type="SUPFAM" id="SSF89796">
    <property type="entry name" value="CoA-transferase family III (CaiB/BaiF)"/>
    <property type="match status" value="1"/>
</dbReference>
<dbReference type="Gene3D" id="3.30.1540.10">
    <property type="entry name" value="formyl-coa transferase, domain 3"/>
    <property type="match status" value="1"/>
</dbReference>
<evidence type="ECO:0000256" key="1">
    <source>
        <dbReference type="SAM" id="MobiDB-lite"/>
    </source>
</evidence>
<gene>
    <name evidence="2" type="ORF">SAMN02799620_05928</name>
</gene>
<feature type="region of interest" description="Disordered" evidence="1">
    <location>
        <begin position="1"/>
        <end position="24"/>
    </location>
</feature>
<dbReference type="PANTHER" id="PTHR48228">
    <property type="entry name" value="SUCCINYL-COA--D-CITRAMALATE COA-TRANSFERASE"/>
    <property type="match status" value="1"/>
</dbReference>
<reference evidence="3" key="1">
    <citation type="submission" date="2016-10" db="EMBL/GenBank/DDBJ databases">
        <authorList>
            <person name="Varghese N."/>
            <person name="Submissions S."/>
        </authorList>
    </citation>
    <scope>NUCLEOTIDE SEQUENCE [LARGE SCALE GENOMIC DNA]</scope>
    <source>
        <strain evidence="3">UNC267MFSha1.1M11</strain>
    </source>
</reference>
<dbReference type="Pfam" id="PF02515">
    <property type="entry name" value="CoA_transf_3"/>
    <property type="match status" value="1"/>
</dbReference>
<dbReference type="STRING" id="1502745.SAMN02799620_05928"/>
<proteinExistence type="predicted"/>
<dbReference type="AlphaFoldDB" id="A0A1G4X0D5"/>
<dbReference type="InterPro" id="IPR023606">
    <property type="entry name" value="CoA-Trfase_III_dom_1_sf"/>
</dbReference>
<dbReference type="EMBL" id="FMUB01000017">
    <property type="protein sequence ID" value="SCX33355.1"/>
    <property type="molecule type" value="Genomic_DNA"/>
</dbReference>
<sequence>MTEPDRGGPAQQKERSMSDSRSAPLDGVKVLEIGGMGPGPYAGMTLAGMGADVIRIERPGGLGVFPGEPTRDLLNRGKRSVCLDLTHDSAVEAVLKMVERADILIEGHRPGVAERLGIGPQQCQQRNPALVYGRMTGWGQDGPLARVAGHDIGYIALTGALHAIGDAGGPPQIPVNLVGDFGGGGAYLVMGVLAALWDAARTGRGRVVDAAIVDGAAHLLTGTHAMLNAGAWRDERGVNMLDGGAPYYAIYRTGDDRHMAVGAIEAKFYALLLSGLGLTDVAVGQQNDRATWPATRARIAAAFATRTQREWTEIFGTSDACVSPVLSMQEAKDHPHIAARGTLTAGNGVLQAAPAPRFDGLTVPPQSSPPQPGQHTAAVLSEWGIDPAPLLADGAASAAQ</sequence>
<dbReference type="Proteomes" id="UP000199707">
    <property type="component" value="Unassembled WGS sequence"/>
</dbReference>
<organism evidence="2 3">
    <name type="scientific">Mycolicibacterium fluoranthenivorans</name>
    <dbReference type="NCBI Taxonomy" id="258505"/>
    <lineage>
        <taxon>Bacteria</taxon>
        <taxon>Bacillati</taxon>
        <taxon>Actinomycetota</taxon>
        <taxon>Actinomycetes</taxon>
        <taxon>Mycobacteriales</taxon>
        <taxon>Mycobacteriaceae</taxon>
        <taxon>Mycolicibacterium</taxon>
    </lineage>
</organism>
<dbReference type="GO" id="GO:0003824">
    <property type="term" value="F:catalytic activity"/>
    <property type="evidence" value="ECO:0007669"/>
    <property type="project" value="InterPro"/>
</dbReference>
<dbReference type="InterPro" id="IPR003673">
    <property type="entry name" value="CoA-Trfase_fam_III"/>
</dbReference>
<dbReference type="Gene3D" id="3.40.50.10540">
    <property type="entry name" value="Crotonobetainyl-coa:carnitine coa-transferase, domain 1"/>
    <property type="match status" value="1"/>
</dbReference>
<evidence type="ECO:0000313" key="2">
    <source>
        <dbReference type="EMBL" id="SCX33355.1"/>
    </source>
</evidence>
<name>A0A1G4X0D5_9MYCO</name>
<evidence type="ECO:0000313" key="3">
    <source>
        <dbReference type="Proteomes" id="UP000199707"/>
    </source>
</evidence>
<dbReference type="PANTHER" id="PTHR48228:SF5">
    <property type="entry name" value="ALPHA-METHYLACYL-COA RACEMASE"/>
    <property type="match status" value="1"/>
</dbReference>
<dbReference type="InterPro" id="IPR044855">
    <property type="entry name" value="CoA-Trfase_III_dom3_sf"/>
</dbReference>
<dbReference type="InterPro" id="IPR050509">
    <property type="entry name" value="CoA-transferase_III"/>
</dbReference>